<keyword evidence="10" id="KW-1133">Transmembrane helix</keyword>
<dbReference type="InterPro" id="IPR008928">
    <property type="entry name" value="6-hairpin_glycosidase_sf"/>
</dbReference>
<reference evidence="12" key="1">
    <citation type="submission" date="2019-10" db="EMBL/GenBank/DDBJ databases">
        <authorList>
            <person name="Zhang R."/>
            <person name="Pan Y."/>
            <person name="Wang J."/>
            <person name="Ma R."/>
            <person name="Yu S."/>
        </authorList>
    </citation>
    <scope>NUCLEOTIDE SEQUENCE</scope>
    <source>
        <strain evidence="12">LA-IB0</strain>
        <tissue evidence="12">Leaf</tissue>
    </source>
</reference>
<dbReference type="EMBL" id="WHWC01000008">
    <property type="protein sequence ID" value="KAG8378135.1"/>
    <property type="molecule type" value="Genomic_DNA"/>
</dbReference>
<dbReference type="EC" id="3.2.1.4" evidence="9"/>
<feature type="domain" description="Glycoside hydrolase family 9" evidence="11">
    <location>
        <begin position="96"/>
        <end position="368"/>
    </location>
</feature>
<protein>
    <recommendedName>
        <fullName evidence="9">Endoglucanase</fullName>
        <ecNumber evidence="9">3.2.1.4</ecNumber>
    </recommendedName>
</protein>
<dbReference type="GO" id="GO:0008810">
    <property type="term" value="F:cellulase activity"/>
    <property type="evidence" value="ECO:0007669"/>
    <property type="project" value="UniProtKB-EC"/>
</dbReference>
<keyword evidence="6 8" id="KW-0326">Glycosidase</keyword>
<dbReference type="Proteomes" id="UP000826271">
    <property type="component" value="Unassembled WGS sequence"/>
</dbReference>
<comment type="caution">
    <text evidence="12">The sequence shown here is derived from an EMBL/GenBank/DDBJ whole genome shotgun (WGS) entry which is preliminary data.</text>
</comment>
<name>A0AAV6XGD5_9LAMI</name>
<evidence type="ECO:0000256" key="3">
    <source>
        <dbReference type="ARBA" id="ARBA00022801"/>
    </source>
</evidence>
<feature type="transmembrane region" description="Helical" evidence="10">
    <location>
        <begin position="58"/>
        <end position="79"/>
    </location>
</feature>
<evidence type="ECO:0000259" key="11">
    <source>
        <dbReference type="Pfam" id="PF00759"/>
    </source>
</evidence>
<comment type="catalytic activity">
    <reaction evidence="1 9">
        <text>Endohydrolysis of (1-&gt;4)-beta-D-glucosidic linkages in cellulose, lichenin and cereal beta-D-glucans.</text>
        <dbReference type="EC" id="3.2.1.4"/>
    </reaction>
</comment>
<evidence type="ECO:0000256" key="2">
    <source>
        <dbReference type="ARBA" id="ARBA00007072"/>
    </source>
</evidence>
<dbReference type="PANTHER" id="PTHR22298">
    <property type="entry name" value="ENDO-1,4-BETA-GLUCANASE"/>
    <property type="match status" value="1"/>
</dbReference>
<dbReference type="InterPro" id="IPR012341">
    <property type="entry name" value="6hp_glycosidase-like_sf"/>
</dbReference>
<evidence type="ECO:0000313" key="13">
    <source>
        <dbReference type="Proteomes" id="UP000826271"/>
    </source>
</evidence>
<comment type="similarity">
    <text evidence="2 8 9">Belongs to the glycosyl hydrolase 9 (cellulase E) family.</text>
</comment>
<keyword evidence="4 9" id="KW-0136">Cellulose degradation</keyword>
<dbReference type="InterPro" id="IPR001701">
    <property type="entry name" value="Glyco_hydro_9"/>
</dbReference>
<keyword evidence="10" id="KW-0472">Membrane</keyword>
<feature type="active site" evidence="8">
    <location>
        <position position="441"/>
    </location>
</feature>
<evidence type="ECO:0000256" key="7">
    <source>
        <dbReference type="ARBA" id="ARBA00023326"/>
    </source>
</evidence>
<dbReference type="PROSITE" id="PS00592">
    <property type="entry name" value="GH9_2"/>
    <property type="match status" value="1"/>
</dbReference>
<keyword evidence="3 8" id="KW-0378">Hydrolase</keyword>
<dbReference type="InterPro" id="IPR018221">
    <property type="entry name" value="Glyco_hydro_9_His_AS"/>
</dbReference>
<keyword evidence="13" id="KW-1185">Reference proteome</keyword>
<evidence type="ECO:0000256" key="4">
    <source>
        <dbReference type="ARBA" id="ARBA00023001"/>
    </source>
</evidence>
<evidence type="ECO:0000256" key="8">
    <source>
        <dbReference type="PROSITE-ProRule" id="PRU10059"/>
    </source>
</evidence>
<keyword evidence="10" id="KW-0812">Transmembrane</keyword>
<gene>
    <name evidence="12" type="ORF">BUALT_Bualt08G0106600</name>
</gene>
<sequence length="544" mass="60469">MSEISESEFHSVKLLPSPFTNFNILPQNSDELDSLPSRFSKSVDFKLTIGDKTHFKRFVYVSIFILVFVPALILLLLFLTHKKQSDDEPPKNLTLALNQALLFFDAQKSGYLPENYSIAFRGNSGLNDGKEGNVNADLVGGYYDSGNNIKFSFSTAYTVTLLSWTVIEYHQKYADIGELDHINDLIKWGSDYLLKLFIPPNSNSNSAILYSQVGGNGNGTNQENDAKCWQKPEDMNYPRPVSVCDDTAADLAGEIVAGMSAASLVFTKDEEYSKKLVEKAEKLFSLSTRQSPTHKLGIYTENDLCGGQARDFYNSSGYIDEVVWGATWLFFASGNSSYLKYATDHFFAAEEEEMVSDKGIFYWNNKLTANAYAATASFLSKLYSDYLELLTRTSGSCSTDIFSTEMLQNFAMSQVNYILGDNPMKMSYMVGYGNHYPNHVHHRGASIPWAGEHHSCSEGNAYLKSEDRNPNNLLGAMVRGPDKNNVFLDDRAKPWLTEPSISSNAGLVAALIALHDPPISDTGAHLGIDKMGIFKSIHLTSTRP</sequence>
<dbReference type="SUPFAM" id="SSF48208">
    <property type="entry name" value="Six-hairpin glycosidases"/>
    <property type="match status" value="1"/>
</dbReference>
<evidence type="ECO:0000256" key="10">
    <source>
        <dbReference type="SAM" id="Phobius"/>
    </source>
</evidence>
<keyword evidence="5 8" id="KW-0119">Carbohydrate metabolism</keyword>
<keyword evidence="7 8" id="KW-0624">Polysaccharide degradation</keyword>
<evidence type="ECO:0000256" key="5">
    <source>
        <dbReference type="ARBA" id="ARBA00023277"/>
    </source>
</evidence>
<organism evidence="12 13">
    <name type="scientific">Buddleja alternifolia</name>
    <dbReference type="NCBI Taxonomy" id="168488"/>
    <lineage>
        <taxon>Eukaryota</taxon>
        <taxon>Viridiplantae</taxon>
        <taxon>Streptophyta</taxon>
        <taxon>Embryophyta</taxon>
        <taxon>Tracheophyta</taxon>
        <taxon>Spermatophyta</taxon>
        <taxon>Magnoliopsida</taxon>
        <taxon>eudicotyledons</taxon>
        <taxon>Gunneridae</taxon>
        <taxon>Pentapetalae</taxon>
        <taxon>asterids</taxon>
        <taxon>lamiids</taxon>
        <taxon>Lamiales</taxon>
        <taxon>Scrophulariaceae</taxon>
        <taxon>Buddlejeae</taxon>
        <taxon>Buddleja</taxon>
    </lineage>
</organism>
<dbReference type="GO" id="GO:0030245">
    <property type="term" value="P:cellulose catabolic process"/>
    <property type="evidence" value="ECO:0007669"/>
    <property type="project" value="UniProtKB-KW"/>
</dbReference>
<dbReference type="Pfam" id="PF00759">
    <property type="entry name" value="Glyco_hydro_9"/>
    <property type="match status" value="1"/>
</dbReference>
<proteinExistence type="inferred from homology"/>
<evidence type="ECO:0000256" key="9">
    <source>
        <dbReference type="RuleBase" id="RU361166"/>
    </source>
</evidence>
<evidence type="ECO:0000256" key="6">
    <source>
        <dbReference type="ARBA" id="ARBA00023295"/>
    </source>
</evidence>
<evidence type="ECO:0000313" key="12">
    <source>
        <dbReference type="EMBL" id="KAG8378135.1"/>
    </source>
</evidence>
<dbReference type="AlphaFoldDB" id="A0AAV6XGD5"/>
<accession>A0AAV6XGD5</accession>
<dbReference type="Gene3D" id="1.50.10.10">
    <property type="match status" value="2"/>
</dbReference>
<evidence type="ECO:0000256" key="1">
    <source>
        <dbReference type="ARBA" id="ARBA00000966"/>
    </source>
</evidence>